<comment type="caution">
    <text evidence="1">The sequence shown here is derived from an EMBL/GenBank/DDBJ whole genome shotgun (WGS) entry which is preliminary data.</text>
</comment>
<sequence length="101" mass="11549">MQLNIASYQSSSQTKKPEGQLHLIRHSYAIVPLHRCITNQNRNWCNEYAPVDIGQLYYESMKLILCQHTITKAATESSIDLYKIMSSTATHNFTLKSLLFG</sequence>
<protein>
    <submittedName>
        <fullName evidence="1">Uncharacterized protein</fullName>
    </submittedName>
</protein>
<dbReference type="Proteomes" id="UP001164929">
    <property type="component" value="Chromosome 16"/>
</dbReference>
<gene>
    <name evidence="1" type="ORF">NC653_036089</name>
</gene>
<proteinExistence type="predicted"/>
<name>A0AAD6LJD4_9ROSI</name>
<evidence type="ECO:0000313" key="2">
    <source>
        <dbReference type="Proteomes" id="UP001164929"/>
    </source>
</evidence>
<reference evidence="1 2" key="1">
    <citation type="journal article" date="2023" name="Mol. Ecol. Resour.">
        <title>Chromosome-level genome assembly of a triploid poplar Populus alba 'Berolinensis'.</title>
        <authorList>
            <person name="Chen S."/>
            <person name="Yu Y."/>
            <person name="Wang X."/>
            <person name="Wang S."/>
            <person name="Zhang T."/>
            <person name="Zhou Y."/>
            <person name="He R."/>
            <person name="Meng N."/>
            <person name="Wang Y."/>
            <person name="Liu W."/>
            <person name="Liu Z."/>
            <person name="Liu J."/>
            <person name="Guo Q."/>
            <person name="Huang H."/>
            <person name="Sederoff R.R."/>
            <person name="Wang G."/>
            <person name="Qu G."/>
            <person name="Chen S."/>
        </authorList>
    </citation>
    <scope>NUCLEOTIDE SEQUENCE [LARGE SCALE GENOMIC DNA]</scope>
    <source>
        <strain evidence="1">SC-2020</strain>
    </source>
</reference>
<evidence type="ECO:0000313" key="1">
    <source>
        <dbReference type="EMBL" id="KAJ6968041.1"/>
    </source>
</evidence>
<dbReference type="AlphaFoldDB" id="A0AAD6LJD4"/>
<keyword evidence="2" id="KW-1185">Reference proteome</keyword>
<organism evidence="1 2">
    <name type="scientific">Populus alba x Populus x berolinensis</name>
    <dbReference type="NCBI Taxonomy" id="444605"/>
    <lineage>
        <taxon>Eukaryota</taxon>
        <taxon>Viridiplantae</taxon>
        <taxon>Streptophyta</taxon>
        <taxon>Embryophyta</taxon>
        <taxon>Tracheophyta</taxon>
        <taxon>Spermatophyta</taxon>
        <taxon>Magnoliopsida</taxon>
        <taxon>eudicotyledons</taxon>
        <taxon>Gunneridae</taxon>
        <taxon>Pentapetalae</taxon>
        <taxon>rosids</taxon>
        <taxon>fabids</taxon>
        <taxon>Malpighiales</taxon>
        <taxon>Salicaceae</taxon>
        <taxon>Saliceae</taxon>
        <taxon>Populus</taxon>
    </lineage>
</organism>
<accession>A0AAD6LJD4</accession>
<dbReference type="EMBL" id="JAQIZT010000016">
    <property type="protein sequence ID" value="KAJ6968041.1"/>
    <property type="molecule type" value="Genomic_DNA"/>
</dbReference>